<dbReference type="InterPro" id="IPR047575">
    <property type="entry name" value="Sm"/>
</dbReference>
<dbReference type="InterPro" id="IPR034103">
    <property type="entry name" value="Lsm8"/>
</dbReference>
<dbReference type="EMBL" id="JAFCMP010000015">
    <property type="protein sequence ID" value="KAG5191734.1"/>
    <property type="molecule type" value="Genomic_DNA"/>
</dbReference>
<gene>
    <name evidence="9" type="primary">LSM8</name>
    <name evidence="11" type="ORF">JKP88DRAFT_230861</name>
</gene>
<protein>
    <recommendedName>
        <fullName evidence="9">U6 snRNA-associated Sm-like protein LSm8</fullName>
    </recommendedName>
</protein>
<dbReference type="PANTHER" id="PTHR15588">
    <property type="entry name" value="LSM1"/>
    <property type="match status" value="1"/>
</dbReference>
<dbReference type="PANTHER" id="PTHR15588:SF9">
    <property type="entry name" value="U6 SNRNA-ASSOCIATED SM-LIKE PROTEIN LSM8"/>
    <property type="match status" value="1"/>
</dbReference>
<sequence>MATTLSELQGKPVSIITNDGRNIVGNFRGHDHTINVILDSCHERVYSTTAAVEVVPLGLYIVRGDNIAVIGELDEAADTERDLSSLRAVPIKPLAH</sequence>
<evidence type="ECO:0000256" key="3">
    <source>
        <dbReference type="ARBA" id="ARBA00022664"/>
    </source>
</evidence>
<dbReference type="GO" id="GO:0000398">
    <property type="term" value="P:mRNA splicing, via spliceosome"/>
    <property type="evidence" value="ECO:0007669"/>
    <property type="project" value="UniProtKB-UniRule"/>
</dbReference>
<dbReference type="GO" id="GO:0071011">
    <property type="term" value="C:precatalytic spliceosome"/>
    <property type="evidence" value="ECO:0007669"/>
    <property type="project" value="TreeGrafter"/>
</dbReference>
<dbReference type="PROSITE" id="PS52002">
    <property type="entry name" value="SM"/>
    <property type="match status" value="1"/>
</dbReference>
<evidence type="ECO:0000313" key="11">
    <source>
        <dbReference type="EMBL" id="KAG5191734.1"/>
    </source>
</evidence>
<comment type="caution">
    <text evidence="11">The sequence shown here is derived from an EMBL/GenBank/DDBJ whole genome shotgun (WGS) entry which is preliminary data.</text>
</comment>
<dbReference type="CDD" id="cd01727">
    <property type="entry name" value="LSm8"/>
    <property type="match status" value="1"/>
</dbReference>
<dbReference type="AlphaFoldDB" id="A0A835ZJ72"/>
<dbReference type="Pfam" id="PF01423">
    <property type="entry name" value="LSM"/>
    <property type="match status" value="1"/>
</dbReference>
<comment type="function">
    <text evidence="9">Plays role in pre-mRNA splicing as component of the U4/U6-U5 tri-snRNP complex that is involved in spliceosome assembly, and as component of the precatalytic spliceosome (spliceosome B complex). The heptameric LSM2-8 complex binds specifically to the 3'-terminal U-tract of U6 snRNA.</text>
</comment>
<accession>A0A835ZJ72</accession>
<dbReference type="Proteomes" id="UP000664859">
    <property type="component" value="Unassembled WGS sequence"/>
</dbReference>
<dbReference type="SUPFAM" id="SSF50182">
    <property type="entry name" value="Sm-like ribonucleoproteins"/>
    <property type="match status" value="1"/>
</dbReference>
<evidence type="ECO:0000256" key="9">
    <source>
        <dbReference type="RuleBase" id="RU365048"/>
    </source>
</evidence>
<comment type="similarity">
    <text evidence="2 9">Belongs to the snRNP Sm proteins family.</text>
</comment>
<evidence type="ECO:0000256" key="8">
    <source>
        <dbReference type="ARBA" id="ARBA00023274"/>
    </source>
</evidence>
<dbReference type="InterPro" id="IPR044642">
    <property type="entry name" value="PTHR15588"/>
</dbReference>
<organism evidence="11 12">
    <name type="scientific">Tribonema minus</name>
    <dbReference type="NCBI Taxonomy" id="303371"/>
    <lineage>
        <taxon>Eukaryota</taxon>
        <taxon>Sar</taxon>
        <taxon>Stramenopiles</taxon>
        <taxon>Ochrophyta</taxon>
        <taxon>PX clade</taxon>
        <taxon>Xanthophyceae</taxon>
        <taxon>Tribonematales</taxon>
        <taxon>Tribonemataceae</taxon>
        <taxon>Tribonema</taxon>
    </lineage>
</organism>
<evidence type="ECO:0000256" key="4">
    <source>
        <dbReference type="ARBA" id="ARBA00022728"/>
    </source>
</evidence>
<evidence type="ECO:0000256" key="7">
    <source>
        <dbReference type="ARBA" id="ARBA00023242"/>
    </source>
</evidence>
<keyword evidence="3 9" id="KW-0507">mRNA processing</keyword>
<keyword evidence="6 9" id="KW-0508">mRNA splicing</keyword>
<feature type="domain" description="Sm" evidence="10">
    <location>
        <begin position="1"/>
        <end position="76"/>
    </location>
</feature>
<comment type="subunit">
    <text evidence="9">LSm subunits form a heteromer with a doughnut shape.</text>
</comment>
<dbReference type="GO" id="GO:0003729">
    <property type="term" value="F:mRNA binding"/>
    <property type="evidence" value="ECO:0007669"/>
    <property type="project" value="TreeGrafter"/>
</dbReference>
<dbReference type="InterPro" id="IPR001163">
    <property type="entry name" value="Sm_dom_euk/arc"/>
</dbReference>
<keyword evidence="12" id="KW-1185">Reference proteome</keyword>
<evidence type="ECO:0000313" key="12">
    <source>
        <dbReference type="Proteomes" id="UP000664859"/>
    </source>
</evidence>
<dbReference type="Gene3D" id="2.30.30.100">
    <property type="match status" value="1"/>
</dbReference>
<evidence type="ECO:0000256" key="2">
    <source>
        <dbReference type="ARBA" id="ARBA00006850"/>
    </source>
</evidence>
<evidence type="ECO:0000256" key="5">
    <source>
        <dbReference type="ARBA" id="ARBA00022884"/>
    </source>
</evidence>
<dbReference type="OrthoDB" id="10263346at2759"/>
<dbReference type="GO" id="GO:0005688">
    <property type="term" value="C:U6 snRNP"/>
    <property type="evidence" value="ECO:0007669"/>
    <property type="project" value="UniProtKB-UniRule"/>
</dbReference>
<dbReference type="GO" id="GO:0046540">
    <property type="term" value="C:U4/U6 x U5 tri-snRNP complex"/>
    <property type="evidence" value="ECO:0007669"/>
    <property type="project" value="UniProtKB-UniRule"/>
</dbReference>
<evidence type="ECO:0000259" key="10">
    <source>
        <dbReference type="PROSITE" id="PS52002"/>
    </source>
</evidence>
<dbReference type="InterPro" id="IPR010920">
    <property type="entry name" value="LSM_dom_sf"/>
</dbReference>
<keyword evidence="7 9" id="KW-0539">Nucleus</keyword>
<reference evidence="11" key="1">
    <citation type="submission" date="2021-02" db="EMBL/GenBank/DDBJ databases">
        <title>First Annotated Genome of the Yellow-green Alga Tribonema minus.</title>
        <authorList>
            <person name="Mahan K.M."/>
        </authorList>
    </citation>
    <scope>NUCLEOTIDE SEQUENCE</scope>
    <source>
        <strain evidence="11">UTEX B ZZ1240</strain>
    </source>
</reference>
<name>A0A835ZJ72_9STRA</name>
<keyword evidence="8 9" id="KW-0687">Ribonucleoprotein</keyword>
<evidence type="ECO:0000256" key="1">
    <source>
        <dbReference type="ARBA" id="ARBA00004123"/>
    </source>
</evidence>
<keyword evidence="4 9" id="KW-0747">Spliceosome</keyword>
<proteinExistence type="inferred from homology"/>
<keyword evidence="5 9" id="KW-0694">RNA-binding</keyword>
<comment type="subcellular location">
    <subcellularLocation>
        <location evidence="1 9">Nucleus</location>
    </subcellularLocation>
</comment>
<dbReference type="SMART" id="SM00651">
    <property type="entry name" value="Sm"/>
    <property type="match status" value="1"/>
</dbReference>
<evidence type="ECO:0000256" key="6">
    <source>
        <dbReference type="ARBA" id="ARBA00023187"/>
    </source>
</evidence>